<dbReference type="PROSITE" id="PS52012">
    <property type="entry name" value="CFEM"/>
    <property type="match status" value="1"/>
</dbReference>
<keyword evidence="4" id="KW-0964">Secreted</keyword>
<sequence length="106" mass="10406">MALFVTTLLLAVSASARGITEPPSAITPAPEAACTLTSLIPSCGITCLISAAAGAGCPNPFDLACQCKVASKIHSIAAPCVQSKCGPQLGSTLDSVAAAICTECAV</sequence>
<evidence type="ECO:0000256" key="3">
    <source>
        <dbReference type="ARBA" id="ARBA00010031"/>
    </source>
</evidence>
<evidence type="ECO:0000256" key="10">
    <source>
        <dbReference type="SAM" id="SignalP"/>
    </source>
</evidence>
<keyword evidence="13" id="KW-1185">Reference proteome</keyword>
<dbReference type="Pfam" id="PF05730">
    <property type="entry name" value="CFEM"/>
    <property type="match status" value="1"/>
</dbReference>
<protein>
    <recommendedName>
        <fullName evidence="11">CFEM domain-containing protein</fullName>
    </recommendedName>
</protein>
<organism evidence="12 13">
    <name type="scientific">Chaetomidium leptoderma</name>
    <dbReference type="NCBI Taxonomy" id="669021"/>
    <lineage>
        <taxon>Eukaryota</taxon>
        <taxon>Fungi</taxon>
        <taxon>Dikarya</taxon>
        <taxon>Ascomycota</taxon>
        <taxon>Pezizomycotina</taxon>
        <taxon>Sordariomycetes</taxon>
        <taxon>Sordariomycetidae</taxon>
        <taxon>Sordariales</taxon>
        <taxon>Chaetomiaceae</taxon>
        <taxon>Chaetomidium</taxon>
    </lineage>
</organism>
<comment type="caution">
    <text evidence="9">Lacks conserved residue(s) required for the propagation of feature annotation.</text>
</comment>
<feature type="domain" description="CFEM" evidence="11">
    <location>
        <begin position="15"/>
        <end position="106"/>
    </location>
</feature>
<comment type="caution">
    <text evidence="12">The sequence shown here is derived from an EMBL/GenBank/DDBJ whole genome shotgun (WGS) entry which is preliminary data.</text>
</comment>
<keyword evidence="5" id="KW-0336">GPI-anchor</keyword>
<accession>A0AAN6VDX8</accession>
<evidence type="ECO:0000256" key="7">
    <source>
        <dbReference type="ARBA" id="ARBA00023157"/>
    </source>
</evidence>
<dbReference type="InterPro" id="IPR008427">
    <property type="entry name" value="Extracellular_membr_CFEM_dom"/>
</dbReference>
<dbReference type="GO" id="GO:0046872">
    <property type="term" value="F:metal ion binding"/>
    <property type="evidence" value="ECO:0007669"/>
    <property type="project" value="UniProtKB-UniRule"/>
</dbReference>
<keyword evidence="8" id="KW-0449">Lipoprotein</keyword>
<feature type="chain" id="PRO_5042992109" description="CFEM domain-containing protein" evidence="10">
    <location>
        <begin position="17"/>
        <end position="106"/>
    </location>
</feature>
<comment type="similarity">
    <text evidence="3">Belongs to the RBT5 family.</text>
</comment>
<keyword evidence="5" id="KW-0325">Glycoprotein</keyword>
<evidence type="ECO:0000256" key="9">
    <source>
        <dbReference type="PROSITE-ProRule" id="PRU01356"/>
    </source>
</evidence>
<keyword evidence="9" id="KW-0408">Iron</keyword>
<evidence type="ECO:0000256" key="8">
    <source>
        <dbReference type="ARBA" id="ARBA00023288"/>
    </source>
</evidence>
<dbReference type="Proteomes" id="UP001302745">
    <property type="component" value="Unassembled WGS sequence"/>
</dbReference>
<keyword evidence="9" id="KW-0349">Heme</keyword>
<dbReference type="GO" id="GO:0098552">
    <property type="term" value="C:side of membrane"/>
    <property type="evidence" value="ECO:0007669"/>
    <property type="project" value="UniProtKB-KW"/>
</dbReference>
<evidence type="ECO:0000256" key="6">
    <source>
        <dbReference type="ARBA" id="ARBA00022729"/>
    </source>
</evidence>
<dbReference type="AlphaFoldDB" id="A0AAN6VDX8"/>
<evidence type="ECO:0000256" key="4">
    <source>
        <dbReference type="ARBA" id="ARBA00022525"/>
    </source>
</evidence>
<evidence type="ECO:0000313" key="12">
    <source>
        <dbReference type="EMBL" id="KAK4149672.1"/>
    </source>
</evidence>
<evidence type="ECO:0000256" key="2">
    <source>
        <dbReference type="ARBA" id="ARBA00004613"/>
    </source>
</evidence>
<feature type="signal peptide" evidence="10">
    <location>
        <begin position="1"/>
        <end position="16"/>
    </location>
</feature>
<evidence type="ECO:0000259" key="11">
    <source>
        <dbReference type="PROSITE" id="PS52012"/>
    </source>
</evidence>
<gene>
    <name evidence="12" type="ORF">C8A00DRAFT_18673</name>
</gene>
<keyword evidence="6 10" id="KW-0732">Signal</keyword>
<keyword evidence="7" id="KW-1015">Disulfide bond</keyword>
<keyword evidence="5" id="KW-0472">Membrane</keyword>
<evidence type="ECO:0000313" key="13">
    <source>
        <dbReference type="Proteomes" id="UP001302745"/>
    </source>
</evidence>
<reference evidence="12" key="2">
    <citation type="submission" date="2023-05" db="EMBL/GenBank/DDBJ databases">
        <authorList>
            <consortium name="Lawrence Berkeley National Laboratory"/>
            <person name="Steindorff A."/>
            <person name="Hensen N."/>
            <person name="Bonometti L."/>
            <person name="Westerberg I."/>
            <person name="Brannstrom I.O."/>
            <person name="Guillou S."/>
            <person name="Cros-Aarteil S."/>
            <person name="Calhoun S."/>
            <person name="Haridas S."/>
            <person name="Kuo A."/>
            <person name="Mondo S."/>
            <person name="Pangilinan J."/>
            <person name="Riley R."/>
            <person name="Labutti K."/>
            <person name="Andreopoulos B."/>
            <person name="Lipzen A."/>
            <person name="Chen C."/>
            <person name="Yanf M."/>
            <person name="Daum C."/>
            <person name="Ng V."/>
            <person name="Clum A."/>
            <person name="Ohm R."/>
            <person name="Martin F."/>
            <person name="Silar P."/>
            <person name="Natvig D."/>
            <person name="Lalanne C."/>
            <person name="Gautier V."/>
            <person name="Ament-Velasquez S.L."/>
            <person name="Kruys A."/>
            <person name="Hutchinson M.I."/>
            <person name="Powell A.J."/>
            <person name="Barry K."/>
            <person name="Miller A.N."/>
            <person name="Grigoriev I.V."/>
            <person name="Debuchy R."/>
            <person name="Gladieux P."/>
            <person name="Thoren M.H."/>
            <person name="Johannesson H."/>
        </authorList>
    </citation>
    <scope>NUCLEOTIDE SEQUENCE</scope>
    <source>
        <strain evidence="12">CBS 538.74</strain>
    </source>
</reference>
<evidence type="ECO:0000256" key="5">
    <source>
        <dbReference type="ARBA" id="ARBA00022622"/>
    </source>
</evidence>
<dbReference type="EMBL" id="MU857136">
    <property type="protein sequence ID" value="KAK4149672.1"/>
    <property type="molecule type" value="Genomic_DNA"/>
</dbReference>
<comment type="subcellular location">
    <subcellularLocation>
        <location evidence="1">Membrane</location>
        <topology evidence="1">Lipid-anchor</topology>
        <topology evidence="1">GPI-anchor</topology>
    </subcellularLocation>
    <subcellularLocation>
        <location evidence="2">Secreted</location>
    </subcellularLocation>
</comment>
<proteinExistence type="inferred from homology"/>
<keyword evidence="9" id="KW-0479">Metal-binding</keyword>
<feature type="binding site" description="axial binding residue" evidence="9">
    <location>
        <position position="62"/>
    </location>
    <ligand>
        <name>heme</name>
        <dbReference type="ChEBI" id="CHEBI:30413"/>
    </ligand>
    <ligandPart>
        <name>Fe</name>
        <dbReference type="ChEBI" id="CHEBI:18248"/>
    </ligandPart>
</feature>
<name>A0AAN6VDX8_9PEZI</name>
<reference evidence="12" key="1">
    <citation type="journal article" date="2023" name="Mol. Phylogenet. Evol.">
        <title>Genome-scale phylogeny and comparative genomics of the fungal order Sordariales.</title>
        <authorList>
            <person name="Hensen N."/>
            <person name="Bonometti L."/>
            <person name="Westerberg I."/>
            <person name="Brannstrom I.O."/>
            <person name="Guillou S."/>
            <person name="Cros-Aarteil S."/>
            <person name="Calhoun S."/>
            <person name="Haridas S."/>
            <person name="Kuo A."/>
            <person name="Mondo S."/>
            <person name="Pangilinan J."/>
            <person name="Riley R."/>
            <person name="LaButti K."/>
            <person name="Andreopoulos B."/>
            <person name="Lipzen A."/>
            <person name="Chen C."/>
            <person name="Yan M."/>
            <person name="Daum C."/>
            <person name="Ng V."/>
            <person name="Clum A."/>
            <person name="Steindorff A."/>
            <person name="Ohm R.A."/>
            <person name="Martin F."/>
            <person name="Silar P."/>
            <person name="Natvig D.O."/>
            <person name="Lalanne C."/>
            <person name="Gautier V."/>
            <person name="Ament-Velasquez S.L."/>
            <person name="Kruys A."/>
            <person name="Hutchinson M.I."/>
            <person name="Powell A.J."/>
            <person name="Barry K."/>
            <person name="Miller A.N."/>
            <person name="Grigoriev I.V."/>
            <person name="Debuchy R."/>
            <person name="Gladieux P."/>
            <person name="Hiltunen Thoren M."/>
            <person name="Johannesson H."/>
        </authorList>
    </citation>
    <scope>NUCLEOTIDE SEQUENCE</scope>
    <source>
        <strain evidence="12">CBS 538.74</strain>
    </source>
</reference>
<evidence type="ECO:0000256" key="1">
    <source>
        <dbReference type="ARBA" id="ARBA00004589"/>
    </source>
</evidence>
<dbReference type="GO" id="GO:0005576">
    <property type="term" value="C:extracellular region"/>
    <property type="evidence" value="ECO:0007669"/>
    <property type="project" value="UniProtKB-SubCell"/>
</dbReference>